<feature type="domain" description="TNase-like" evidence="5">
    <location>
        <begin position="42"/>
        <end position="173"/>
    </location>
</feature>
<keyword evidence="2" id="KW-0255">Endonuclease</keyword>
<dbReference type="GO" id="GO:0004519">
    <property type="term" value="F:endonuclease activity"/>
    <property type="evidence" value="ECO:0007669"/>
    <property type="project" value="UniProtKB-KW"/>
</dbReference>
<evidence type="ECO:0000313" key="7">
    <source>
        <dbReference type="Proteomes" id="UP000199556"/>
    </source>
</evidence>
<dbReference type="Proteomes" id="UP000199556">
    <property type="component" value="Unassembled WGS sequence"/>
</dbReference>
<keyword evidence="4" id="KW-0732">Signal</keyword>
<keyword evidence="3" id="KW-0378">Hydrolase</keyword>
<dbReference type="GO" id="GO:0016787">
    <property type="term" value="F:hydrolase activity"/>
    <property type="evidence" value="ECO:0007669"/>
    <property type="project" value="UniProtKB-KW"/>
</dbReference>
<dbReference type="Gene3D" id="2.40.50.90">
    <property type="match status" value="1"/>
</dbReference>
<evidence type="ECO:0000256" key="3">
    <source>
        <dbReference type="ARBA" id="ARBA00022801"/>
    </source>
</evidence>
<keyword evidence="1" id="KW-0540">Nuclease</keyword>
<dbReference type="RefSeq" id="WP_244887927.1">
    <property type="nucleotide sequence ID" value="NZ_FOUO01000013.1"/>
</dbReference>
<evidence type="ECO:0000256" key="1">
    <source>
        <dbReference type="ARBA" id="ARBA00022722"/>
    </source>
</evidence>
<feature type="chain" id="PRO_5011733693" evidence="4">
    <location>
        <begin position="27"/>
        <end position="276"/>
    </location>
</feature>
<evidence type="ECO:0000313" key="6">
    <source>
        <dbReference type="EMBL" id="SFM59915.1"/>
    </source>
</evidence>
<sequence length="276" mass="30679">MMVHRGSMQRALLCSALCVCIGLAPAAQGQELPVECGPPGGLTRTGVVDHVTDGDTVRLEDGTRVRLIGLDAPEIHWSRDEAEPYAREARRALQEILDDHDDRVVLHPDDEDRDPHGRTLAHLFTPDGTPIAALLLERGLATALTIPPNDRHLECYRATEARAQASREGLWSLPRHQVFQAEELPRDAKGFRLVEGEVTRIGESRRAHWINLDGGAAALRIDKADMGYFPRLDPEGLEGKRVQGRGYVYTHRGQPRMRIRHPADLEILEDTGDAAR</sequence>
<dbReference type="AlphaFoldDB" id="A0A1I4S5Y5"/>
<dbReference type="PROSITE" id="PS50830">
    <property type="entry name" value="TNASE_3"/>
    <property type="match status" value="1"/>
</dbReference>
<dbReference type="SUPFAM" id="SSF50199">
    <property type="entry name" value="Staphylococcal nuclease"/>
    <property type="match status" value="1"/>
</dbReference>
<dbReference type="PANTHER" id="PTHR12302">
    <property type="entry name" value="EBNA2 BINDING PROTEIN P100"/>
    <property type="match status" value="1"/>
</dbReference>
<dbReference type="SMART" id="SM00318">
    <property type="entry name" value="SNc"/>
    <property type="match status" value="1"/>
</dbReference>
<organism evidence="6 7">
    <name type="scientific">Ectothiorhodospira mobilis</name>
    <dbReference type="NCBI Taxonomy" id="195064"/>
    <lineage>
        <taxon>Bacteria</taxon>
        <taxon>Pseudomonadati</taxon>
        <taxon>Pseudomonadota</taxon>
        <taxon>Gammaproteobacteria</taxon>
        <taxon>Chromatiales</taxon>
        <taxon>Ectothiorhodospiraceae</taxon>
        <taxon>Ectothiorhodospira</taxon>
    </lineage>
</organism>
<name>A0A1I4S5Y5_ECTMO</name>
<gene>
    <name evidence="6" type="ORF">SAMN05421721_11340</name>
</gene>
<dbReference type="STRING" id="195064.SAMN05421721_11340"/>
<evidence type="ECO:0000256" key="4">
    <source>
        <dbReference type="SAM" id="SignalP"/>
    </source>
</evidence>
<dbReference type="EMBL" id="FOUO01000013">
    <property type="protein sequence ID" value="SFM59915.1"/>
    <property type="molecule type" value="Genomic_DNA"/>
</dbReference>
<proteinExistence type="predicted"/>
<dbReference type="InterPro" id="IPR035437">
    <property type="entry name" value="SNase_OB-fold_sf"/>
</dbReference>
<evidence type="ECO:0000259" key="5">
    <source>
        <dbReference type="PROSITE" id="PS50830"/>
    </source>
</evidence>
<dbReference type="InterPro" id="IPR016071">
    <property type="entry name" value="Staphylococal_nuclease_OB-fold"/>
</dbReference>
<dbReference type="PANTHER" id="PTHR12302:SF3">
    <property type="entry name" value="SERINE_THREONINE-PROTEIN KINASE 31"/>
    <property type="match status" value="1"/>
</dbReference>
<feature type="signal peptide" evidence="4">
    <location>
        <begin position="1"/>
        <end position="26"/>
    </location>
</feature>
<evidence type="ECO:0000256" key="2">
    <source>
        <dbReference type="ARBA" id="ARBA00022759"/>
    </source>
</evidence>
<protein>
    <submittedName>
        <fullName evidence="6">Nuclease homologue</fullName>
    </submittedName>
</protein>
<accession>A0A1I4S5Y5</accession>
<dbReference type="Pfam" id="PF00565">
    <property type="entry name" value="SNase"/>
    <property type="match status" value="1"/>
</dbReference>
<reference evidence="6 7" key="1">
    <citation type="submission" date="2016-10" db="EMBL/GenBank/DDBJ databases">
        <authorList>
            <person name="de Groot N.N."/>
        </authorList>
    </citation>
    <scope>NUCLEOTIDE SEQUENCE [LARGE SCALE GENOMIC DNA]</scope>
    <source>
        <strain evidence="6 7">DSM 4180</strain>
    </source>
</reference>
<keyword evidence="7" id="KW-1185">Reference proteome</keyword>